<keyword evidence="4" id="KW-1133">Transmembrane helix</keyword>
<sequence length="533" mass="59488">MLRHFSRSLRFQFLIALSGVLLLALCSLGAMSKWIIFPALHKEERGIISQELKRVERSLALAQQELLAQARDWANWDDTYEFVQGNYSRYREVNFSPEMMQEMRYQLIAFFDASGDIYFLSGLAPDTGEYTTCTRTLGNCAWMSPYIDSIQLSLEDSSDQQRYLFPGASSPAMVAVTPIVRTDGSGPSVGWLAKVRLMNEEWIAQMEAVTGLPITIEQLPSSQIEPMTTIEGDTIYAQHLLPTNVPAINISIGTQLNRTHYLASLDTIRYVLIWTACLMLFVIGFVLWLMERIILRPLKALSVFARQASGEDTRLDSALLCQRSDEIGILARSFEQQLTRQRELNAELLNLSTHDALTGLPNRRLFDQELQAAIHETEARSQPLAVMMLDIDHFKLFNDHYGHQKGDECLQQVALALQNVAASHNFLIARTGGEEFSALLPNISANTAKQIGYQLHRTVDQLKLPHKASPVAPHVTISVGIGSLDDSSDISPTALMSTADQALYRAKAAGRHQVMVFTPPTSSASAYTHDTPL</sequence>
<evidence type="ECO:0000256" key="1">
    <source>
        <dbReference type="ARBA" id="ARBA00001946"/>
    </source>
</evidence>
<evidence type="ECO:0000313" key="8">
    <source>
        <dbReference type="Proteomes" id="UP000237647"/>
    </source>
</evidence>
<reference evidence="7 8" key="1">
    <citation type="submission" date="2018-03" db="EMBL/GenBank/DDBJ databases">
        <title>Genomic Encyclopedia of Type Strains, Phase III (KMG-III): the genomes of soil and plant-associated and newly described type strains.</title>
        <authorList>
            <person name="Whitman W."/>
        </authorList>
    </citation>
    <scope>NUCLEOTIDE SEQUENCE [LARGE SCALE GENOMIC DNA]</scope>
    <source>
        <strain evidence="7 8">CGMCC 1.12152</strain>
    </source>
</reference>
<evidence type="ECO:0000256" key="4">
    <source>
        <dbReference type="SAM" id="Phobius"/>
    </source>
</evidence>
<dbReference type="InterPro" id="IPR003660">
    <property type="entry name" value="HAMP_dom"/>
</dbReference>
<evidence type="ECO:0000256" key="2">
    <source>
        <dbReference type="ARBA" id="ARBA00012528"/>
    </source>
</evidence>
<dbReference type="Proteomes" id="UP000237647">
    <property type="component" value="Unassembled WGS sequence"/>
</dbReference>
<name>A0A2T0V687_9GAMM</name>
<dbReference type="PROSITE" id="PS50885">
    <property type="entry name" value="HAMP"/>
    <property type="match status" value="1"/>
</dbReference>
<dbReference type="GO" id="GO:0052621">
    <property type="term" value="F:diguanylate cyclase activity"/>
    <property type="evidence" value="ECO:0007669"/>
    <property type="project" value="UniProtKB-EC"/>
</dbReference>
<accession>A0A2T0V687</accession>
<dbReference type="AlphaFoldDB" id="A0A2T0V687"/>
<dbReference type="SUPFAM" id="SSF55073">
    <property type="entry name" value="Nucleotide cyclase"/>
    <property type="match status" value="1"/>
</dbReference>
<dbReference type="PANTHER" id="PTHR45138:SF9">
    <property type="entry name" value="DIGUANYLATE CYCLASE DGCM-RELATED"/>
    <property type="match status" value="1"/>
</dbReference>
<dbReference type="GO" id="GO:1902201">
    <property type="term" value="P:negative regulation of bacterial-type flagellum-dependent cell motility"/>
    <property type="evidence" value="ECO:0007669"/>
    <property type="project" value="TreeGrafter"/>
</dbReference>
<dbReference type="InterPro" id="IPR050469">
    <property type="entry name" value="Diguanylate_Cyclase"/>
</dbReference>
<dbReference type="Gene3D" id="3.30.70.270">
    <property type="match status" value="1"/>
</dbReference>
<dbReference type="Pfam" id="PF00990">
    <property type="entry name" value="GGDEF"/>
    <property type="match status" value="1"/>
</dbReference>
<dbReference type="FunFam" id="3.30.70.270:FF:000001">
    <property type="entry name" value="Diguanylate cyclase domain protein"/>
    <property type="match status" value="1"/>
</dbReference>
<dbReference type="InterPro" id="IPR007892">
    <property type="entry name" value="CHASE4"/>
</dbReference>
<dbReference type="InterPro" id="IPR029787">
    <property type="entry name" value="Nucleotide_cyclase"/>
</dbReference>
<comment type="cofactor">
    <cofactor evidence="1">
        <name>Mg(2+)</name>
        <dbReference type="ChEBI" id="CHEBI:18420"/>
    </cofactor>
</comment>
<organism evidence="7 8">
    <name type="scientific">Vreelandella songnenensis</name>
    <dbReference type="NCBI Taxonomy" id="1176243"/>
    <lineage>
        <taxon>Bacteria</taxon>
        <taxon>Pseudomonadati</taxon>
        <taxon>Pseudomonadota</taxon>
        <taxon>Gammaproteobacteria</taxon>
        <taxon>Oceanospirillales</taxon>
        <taxon>Halomonadaceae</taxon>
        <taxon>Vreelandella</taxon>
    </lineage>
</organism>
<dbReference type="InterPro" id="IPR043128">
    <property type="entry name" value="Rev_trsase/Diguanyl_cyclase"/>
</dbReference>
<dbReference type="PROSITE" id="PS50887">
    <property type="entry name" value="GGDEF"/>
    <property type="match status" value="1"/>
</dbReference>
<dbReference type="CDD" id="cd01949">
    <property type="entry name" value="GGDEF"/>
    <property type="match status" value="1"/>
</dbReference>
<comment type="caution">
    <text evidence="7">The sequence shown here is derived from an EMBL/GenBank/DDBJ whole genome shotgun (WGS) entry which is preliminary data.</text>
</comment>
<dbReference type="GO" id="GO:0005886">
    <property type="term" value="C:plasma membrane"/>
    <property type="evidence" value="ECO:0007669"/>
    <property type="project" value="TreeGrafter"/>
</dbReference>
<evidence type="ECO:0000313" key="7">
    <source>
        <dbReference type="EMBL" id="PRY65702.1"/>
    </source>
</evidence>
<protein>
    <recommendedName>
        <fullName evidence="2">diguanylate cyclase</fullName>
        <ecNumber evidence="2">2.7.7.65</ecNumber>
    </recommendedName>
</protein>
<dbReference type="Pfam" id="PF05228">
    <property type="entry name" value="CHASE4"/>
    <property type="match status" value="1"/>
</dbReference>
<dbReference type="NCBIfam" id="TIGR00254">
    <property type="entry name" value="GGDEF"/>
    <property type="match status" value="1"/>
</dbReference>
<feature type="transmembrane region" description="Helical" evidence="4">
    <location>
        <begin position="271"/>
        <end position="290"/>
    </location>
</feature>
<dbReference type="SMART" id="SM00267">
    <property type="entry name" value="GGDEF"/>
    <property type="match status" value="1"/>
</dbReference>
<keyword evidence="4" id="KW-0812">Transmembrane</keyword>
<dbReference type="InterPro" id="IPR000160">
    <property type="entry name" value="GGDEF_dom"/>
</dbReference>
<dbReference type="Gene3D" id="6.10.340.10">
    <property type="match status" value="1"/>
</dbReference>
<dbReference type="GO" id="GO:0007165">
    <property type="term" value="P:signal transduction"/>
    <property type="evidence" value="ECO:0007669"/>
    <property type="project" value="InterPro"/>
</dbReference>
<comment type="catalytic activity">
    <reaction evidence="3">
        <text>2 GTP = 3',3'-c-di-GMP + 2 diphosphate</text>
        <dbReference type="Rhea" id="RHEA:24898"/>
        <dbReference type="ChEBI" id="CHEBI:33019"/>
        <dbReference type="ChEBI" id="CHEBI:37565"/>
        <dbReference type="ChEBI" id="CHEBI:58805"/>
        <dbReference type="EC" id="2.7.7.65"/>
    </reaction>
</comment>
<evidence type="ECO:0000256" key="3">
    <source>
        <dbReference type="ARBA" id="ARBA00034247"/>
    </source>
</evidence>
<keyword evidence="8" id="KW-1185">Reference proteome</keyword>
<gene>
    <name evidence="7" type="ORF">B0H98_102231</name>
</gene>
<evidence type="ECO:0000259" key="5">
    <source>
        <dbReference type="PROSITE" id="PS50885"/>
    </source>
</evidence>
<dbReference type="GO" id="GO:0043709">
    <property type="term" value="P:cell adhesion involved in single-species biofilm formation"/>
    <property type="evidence" value="ECO:0007669"/>
    <property type="project" value="TreeGrafter"/>
</dbReference>
<feature type="domain" description="GGDEF" evidence="6">
    <location>
        <begin position="382"/>
        <end position="519"/>
    </location>
</feature>
<proteinExistence type="predicted"/>
<keyword evidence="4" id="KW-0472">Membrane</keyword>
<dbReference type="CDD" id="cd06225">
    <property type="entry name" value="HAMP"/>
    <property type="match status" value="1"/>
</dbReference>
<feature type="domain" description="HAMP" evidence="5">
    <location>
        <begin position="292"/>
        <end position="346"/>
    </location>
</feature>
<dbReference type="EMBL" id="PVTK01000002">
    <property type="protein sequence ID" value="PRY65702.1"/>
    <property type="molecule type" value="Genomic_DNA"/>
</dbReference>
<dbReference type="EC" id="2.7.7.65" evidence="2"/>
<dbReference type="PANTHER" id="PTHR45138">
    <property type="entry name" value="REGULATORY COMPONENTS OF SENSORY TRANSDUCTION SYSTEM"/>
    <property type="match status" value="1"/>
</dbReference>
<evidence type="ECO:0000259" key="6">
    <source>
        <dbReference type="PROSITE" id="PS50887"/>
    </source>
</evidence>